<dbReference type="RefSeq" id="WP_015831427.1">
    <property type="nucleotide sequence ID" value="NC_012968.1"/>
</dbReference>
<dbReference type="STRING" id="583345.Mmol_0480"/>
<dbReference type="Gene3D" id="3.40.50.300">
    <property type="entry name" value="P-loop containing nucleotide triphosphate hydrolases"/>
    <property type="match status" value="1"/>
</dbReference>
<sequence>MTANDRFPQSLLQNPINVRKEYFYRKTIGHPRLEEAKQNALSLIDPSAYPDIMIVTGPTGVGKTTLAMKIQDQLLERNMERMQSDKSHLPVIRVDAIPPEKEMKFDWSDFYTRILQAFSEPCISQKQLFEDEIYLEQPISLVYGKNSLAALRRAVEKTMRMRGTRTLIIDEANHLLMVDPKHLRRQFEIIKSLSQKCNVTIILIGTYDLLQILEQSAQLVRRGLVVHMARYDDYIPADKKAFGSALLTFQRHMPFKIEPDLLKHLNVFYLKSAGCIGILKKWLNNAVREGLNSDLDTIDLDFILQYAHSNKSIQTVLNEAFIGESKLKDIDFRELRLMLKSHHDNLGKITTQDSDVNIPPGSDLVQEALPKLPPAKKSVKGQVGKRKPKRDPTEMNYGLF</sequence>
<feature type="domain" description="AAA+ ATPase" evidence="2">
    <location>
        <begin position="49"/>
        <end position="232"/>
    </location>
</feature>
<feature type="region of interest" description="Disordered" evidence="1">
    <location>
        <begin position="370"/>
        <end position="400"/>
    </location>
</feature>
<dbReference type="AlphaFoldDB" id="C6WTZ1"/>
<dbReference type="SMART" id="SM00382">
    <property type="entry name" value="AAA"/>
    <property type="match status" value="1"/>
</dbReference>
<name>C6WTZ1_METML</name>
<dbReference type="EMBL" id="CP001672">
    <property type="protein sequence ID" value="ACT47390.1"/>
    <property type="molecule type" value="Genomic_DNA"/>
</dbReference>
<dbReference type="Proteomes" id="UP000002742">
    <property type="component" value="Chromosome"/>
</dbReference>
<dbReference type="eggNOG" id="COG1474">
    <property type="taxonomic scope" value="Bacteria"/>
</dbReference>
<feature type="compositionally biased region" description="Basic residues" evidence="1">
    <location>
        <begin position="377"/>
        <end position="389"/>
    </location>
</feature>
<keyword evidence="4" id="KW-1185">Reference proteome</keyword>
<evidence type="ECO:0000313" key="3">
    <source>
        <dbReference type="EMBL" id="ACT47390.1"/>
    </source>
</evidence>
<dbReference type="InterPro" id="IPR027417">
    <property type="entry name" value="P-loop_NTPase"/>
</dbReference>
<proteinExistence type="predicted"/>
<dbReference type="OrthoDB" id="9086539at2"/>
<dbReference type="GO" id="GO:0016887">
    <property type="term" value="F:ATP hydrolysis activity"/>
    <property type="evidence" value="ECO:0007669"/>
    <property type="project" value="InterPro"/>
</dbReference>
<protein>
    <submittedName>
        <fullName evidence="3">AAA ATPase</fullName>
    </submittedName>
</protein>
<evidence type="ECO:0000256" key="1">
    <source>
        <dbReference type="SAM" id="MobiDB-lite"/>
    </source>
</evidence>
<organism evidence="3 4">
    <name type="scientific">Methylotenera mobilis (strain JLW8 / ATCC BAA-1282 / DSM 17540)</name>
    <dbReference type="NCBI Taxonomy" id="583345"/>
    <lineage>
        <taxon>Bacteria</taxon>
        <taxon>Pseudomonadati</taxon>
        <taxon>Pseudomonadota</taxon>
        <taxon>Betaproteobacteria</taxon>
        <taxon>Nitrosomonadales</taxon>
        <taxon>Methylophilaceae</taxon>
        <taxon>Methylotenera</taxon>
    </lineage>
</organism>
<reference evidence="4" key="1">
    <citation type="submission" date="2009-07" db="EMBL/GenBank/DDBJ databases">
        <title>Complete sequence of Methylotenera mobilis JLW8.</title>
        <authorList>
            <consortium name="US DOE Joint Genome Institute"/>
            <person name="Lucas S."/>
            <person name="Copeland A."/>
            <person name="Lapidus A."/>
            <person name="Glavina del Rio T."/>
            <person name="Tice H."/>
            <person name="Bruce D."/>
            <person name="Goodwin L."/>
            <person name="Pitluck S."/>
            <person name="LaButti K.M."/>
            <person name="Clum A."/>
            <person name="Larimer F."/>
            <person name="Land M."/>
            <person name="Hauser L."/>
            <person name="Kyrpides N."/>
            <person name="Mikhailova N."/>
            <person name="Kayluzhnaya M."/>
            <person name="Chistoserdova L."/>
        </authorList>
    </citation>
    <scope>NUCLEOTIDE SEQUENCE [LARGE SCALE GENOMIC DNA]</scope>
    <source>
        <strain evidence="4">JLW8 / ATCC BAA-1282 / DSM 17540</strain>
    </source>
</reference>
<gene>
    <name evidence="3" type="ordered locus">Mmol_0480</name>
</gene>
<accession>C6WTZ1</accession>
<evidence type="ECO:0000259" key="2">
    <source>
        <dbReference type="SMART" id="SM00382"/>
    </source>
</evidence>
<reference evidence="3 4" key="2">
    <citation type="journal article" date="2011" name="J. Bacteriol.">
        <title>Genomes of three methylotrophs from a single niche uncover genetic and metabolic divergence of Methylophilaceae.</title>
        <authorList>
            <person name="Lapidus A."/>
            <person name="Clum A."/>
            <person name="Labutti K."/>
            <person name="Kaluzhnaya M.G."/>
            <person name="Lim S."/>
            <person name="Beck D.A."/>
            <person name="Glavina Del Rio T."/>
            <person name="Nolan M."/>
            <person name="Mavromatis K."/>
            <person name="Huntemann M."/>
            <person name="Lucas S."/>
            <person name="Lidstrom M.E."/>
            <person name="Ivanova N."/>
            <person name="Chistoserdova L."/>
        </authorList>
    </citation>
    <scope>NUCLEOTIDE SEQUENCE [LARGE SCALE GENOMIC DNA]</scope>
    <source>
        <strain evidence="4">JLW8 / ATCC BAA-1282 / DSM 17540</strain>
    </source>
</reference>
<dbReference type="HOGENOM" id="CLU_043810_0_0_4"/>
<dbReference type="InterPro" id="IPR003593">
    <property type="entry name" value="AAA+_ATPase"/>
</dbReference>
<dbReference type="KEGG" id="mmb:Mmol_0480"/>
<dbReference type="Pfam" id="PF13401">
    <property type="entry name" value="AAA_22"/>
    <property type="match status" value="1"/>
</dbReference>
<evidence type="ECO:0000313" key="4">
    <source>
        <dbReference type="Proteomes" id="UP000002742"/>
    </source>
</evidence>
<dbReference type="InterPro" id="IPR049945">
    <property type="entry name" value="AAA_22"/>
</dbReference>
<dbReference type="SUPFAM" id="SSF52540">
    <property type="entry name" value="P-loop containing nucleoside triphosphate hydrolases"/>
    <property type="match status" value="1"/>
</dbReference>